<accession>A0A835AII9</accession>
<reference evidence="3" key="1">
    <citation type="submission" date="2020-07" db="EMBL/GenBank/DDBJ databases">
        <title>Genome sequence and genetic diversity analysis of an under-domesticated orphan crop, white fonio (Digitaria exilis).</title>
        <authorList>
            <person name="Bennetzen J.L."/>
            <person name="Chen S."/>
            <person name="Ma X."/>
            <person name="Wang X."/>
            <person name="Yssel A.E.J."/>
            <person name="Chaluvadi S.R."/>
            <person name="Johnson M."/>
            <person name="Gangashetty P."/>
            <person name="Hamidou F."/>
            <person name="Sanogo M.D."/>
            <person name="Zwaenepoel A."/>
            <person name="Wallace J."/>
            <person name="Van De Peer Y."/>
            <person name="Van Deynze A."/>
        </authorList>
    </citation>
    <scope>NUCLEOTIDE SEQUENCE</scope>
    <source>
        <tissue evidence="3">Leaves</tissue>
    </source>
</reference>
<evidence type="ECO:0000313" key="3">
    <source>
        <dbReference type="EMBL" id="KAF8661800.1"/>
    </source>
</evidence>
<keyword evidence="4" id="KW-1185">Reference proteome</keyword>
<evidence type="ECO:0000313" key="4">
    <source>
        <dbReference type="Proteomes" id="UP000636709"/>
    </source>
</evidence>
<name>A0A835AII9_9POAL</name>
<dbReference type="InterPro" id="IPR056018">
    <property type="entry name" value="DUF7597"/>
</dbReference>
<dbReference type="OrthoDB" id="696643at2759"/>
<feature type="domain" description="DUF7597" evidence="2">
    <location>
        <begin position="29"/>
        <end position="128"/>
    </location>
</feature>
<dbReference type="Pfam" id="PF24530">
    <property type="entry name" value="DUF7597"/>
    <property type="match status" value="1"/>
</dbReference>
<dbReference type="AlphaFoldDB" id="A0A835AII9"/>
<protein>
    <recommendedName>
        <fullName evidence="2">DUF7597 domain-containing protein</fullName>
    </recommendedName>
</protein>
<feature type="region of interest" description="Disordered" evidence="1">
    <location>
        <begin position="246"/>
        <end position="268"/>
    </location>
</feature>
<dbReference type="Proteomes" id="UP000636709">
    <property type="component" value="Unassembled WGS sequence"/>
</dbReference>
<dbReference type="PANTHER" id="PTHR33075">
    <property type="entry name" value="OS02G0499800 PROTEIN"/>
    <property type="match status" value="1"/>
</dbReference>
<proteinExistence type="predicted"/>
<gene>
    <name evidence="3" type="ORF">HU200_056755</name>
</gene>
<evidence type="ECO:0000256" key="1">
    <source>
        <dbReference type="SAM" id="MobiDB-lite"/>
    </source>
</evidence>
<sequence>MMSFAFDPLPHVPRGFEVVPRNPASPPSRMYAYIGGILDAYNKDLAVAFLLSAVAKEDFRELSEALKSFFFQNMGVRLTEVQPAPIRDAFVRFGSPVERERFLDQIIQFGHGYTLRFIKHDEGVHVRAHDLDREVWLMLMLFPNDARNNNAIAKAVAGFGLLRYWYDSTNNARVVCKVHLHDEATIPDDVVVAAGIHPRVRTWTCPVVVLKRKGVEVLGDEDDFPPPNGGLAHPFPPPVPRWMGMDGPNPVHAPVSEQHEDSSSVHGPEGIEQSVVASDPLPAQDLEAPAQDDSPASQDLWFPWKTQLRHIGKLLVSLDTLVPKYINDDDVLLYLASIVFDPLEQAERSPGFIGPLLPVQPLVPYDMSDDEEVMEISAMPASVTPRKRRHHKMKEPLDASFLRRSKRLSKDHGFRTDEQAAEASNNPSIYEAHVVSSAIVAPHLSIDAIQGMATGYLRMQPEAVSAATLLELDVDDA</sequence>
<comment type="caution">
    <text evidence="3">The sequence shown here is derived from an EMBL/GenBank/DDBJ whole genome shotgun (WGS) entry which is preliminary data.</text>
</comment>
<dbReference type="EMBL" id="JACEFO010002392">
    <property type="protein sequence ID" value="KAF8661800.1"/>
    <property type="molecule type" value="Genomic_DNA"/>
</dbReference>
<dbReference type="PANTHER" id="PTHR33075:SF7">
    <property type="entry name" value="OS02G0303350 PROTEIN"/>
    <property type="match status" value="1"/>
</dbReference>
<evidence type="ECO:0000259" key="2">
    <source>
        <dbReference type="Pfam" id="PF24530"/>
    </source>
</evidence>
<organism evidence="3 4">
    <name type="scientific">Digitaria exilis</name>
    <dbReference type="NCBI Taxonomy" id="1010633"/>
    <lineage>
        <taxon>Eukaryota</taxon>
        <taxon>Viridiplantae</taxon>
        <taxon>Streptophyta</taxon>
        <taxon>Embryophyta</taxon>
        <taxon>Tracheophyta</taxon>
        <taxon>Spermatophyta</taxon>
        <taxon>Magnoliopsida</taxon>
        <taxon>Liliopsida</taxon>
        <taxon>Poales</taxon>
        <taxon>Poaceae</taxon>
        <taxon>PACMAD clade</taxon>
        <taxon>Panicoideae</taxon>
        <taxon>Panicodae</taxon>
        <taxon>Paniceae</taxon>
        <taxon>Anthephorinae</taxon>
        <taxon>Digitaria</taxon>
    </lineage>
</organism>